<dbReference type="Proteomes" id="UP000537592">
    <property type="component" value="Unassembled WGS sequence"/>
</dbReference>
<dbReference type="RefSeq" id="WP_183750794.1">
    <property type="nucleotide sequence ID" value="NZ_JACICC010000002.1"/>
</dbReference>
<gene>
    <name evidence="1" type="ORF">FHS81_000817</name>
</gene>
<keyword evidence="2" id="KW-1185">Reference proteome</keyword>
<reference evidence="1 2" key="1">
    <citation type="submission" date="2020-08" db="EMBL/GenBank/DDBJ databases">
        <title>Genomic Encyclopedia of Type Strains, Phase IV (KMG-IV): sequencing the most valuable type-strain genomes for metagenomic binning, comparative biology and taxonomic classification.</title>
        <authorList>
            <person name="Goeker M."/>
        </authorList>
    </citation>
    <scope>NUCLEOTIDE SEQUENCE [LARGE SCALE GENOMIC DNA]</scope>
    <source>
        <strain evidence="1 2">DSM 28760</strain>
    </source>
</reference>
<dbReference type="EMBL" id="JACICC010000002">
    <property type="protein sequence ID" value="MBB3808747.1"/>
    <property type="molecule type" value="Genomic_DNA"/>
</dbReference>
<evidence type="ECO:0000313" key="1">
    <source>
        <dbReference type="EMBL" id="MBB3808747.1"/>
    </source>
</evidence>
<evidence type="ECO:0000313" key="2">
    <source>
        <dbReference type="Proteomes" id="UP000537592"/>
    </source>
</evidence>
<comment type="caution">
    <text evidence="1">The sequence shown here is derived from an EMBL/GenBank/DDBJ whole genome shotgun (WGS) entry which is preliminary data.</text>
</comment>
<name>A0A7W6EG58_9HYPH</name>
<accession>A0A7W6EG58</accession>
<dbReference type="AlphaFoldDB" id="A0A7W6EG58"/>
<proteinExistence type="predicted"/>
<organism evidence="1 2">
    <name type="scientific">Pseudochelatococcus contaminans</name>
    <dbReference type="NCBI Taxonomy" id="1538103"/>
    <lineage>
        <taxon>Bacteria</taxon>
        <taxon>Pseudomonadati</taxon>
        <taxon>Pseudomonadota</taxon>
        <taxon>Alphaproteobacteria</taxon>
        <taxon>Hyphomicrobiales</taxon>
        <taxon>Chelatococcaceae</taxon>
        <taxon>Pseudochelatococcus</taxon>
    </lineage>
</organism>
<protein>
    <submittedName>
        <fullName evidence="1">Uncharacterized protein</fullName>
    </submittedName>
</protein>
<sequence length="255" mass="27215">MGWVKRAIIFAGAFMAGEAIARPADCMLAVRGEILIDGPCDFSPIAPGPDIRKGSFQITAGDRFAIINIEPSGQSLGYYNEFPGSQKPSGRLGRMRPDGACWKNQEAEICAWKPGESRGDVVQSADRVIRCERKGAPEIVLSLGDHKAFGDMVSCISGDFVADLTPCAPDGGYGLSAPTGSAALVGVTKRWQELDGHSGGITNFFSTVDKLSFSGGWGAAWDWEFVADRLTGDARLTVKGGKALEYKCVAVKQKF</sequence>